<dbReference type="GO" id="GO:0005829">
    <property type="term" value="C:cytosol"/>
    <property type="evidence" value="ECO:0007669"/>
    <property type="project" value="TreeGrafter"/>
</dbReference>
<dbReference type="GO" id="GO:0016579">
    <property type="term" value="P:protein deubiquitination"/>
    <property type="evidence" value="ECO:0007669"/>
    <property type="project" value="InterPro"/>
</dbReference>
<organism evidence="10 11">
    <name type="scientific">Elsinoe australis</name>
    <dbReference type="NCBI Taxonomy" id="40998"/>
    <lineage>
        <taxon>Eukaryota</taxon>
        <taxon>Fungi</taxon>
        <taxon>Dikarya</taxon>
        <taxon>Ascomycota</taxon>
        <taxon>Pezizomycotina</taxon>
        <taxon>Dothideomycetes</taxon>
        <taxon>Dothideomycetidae</taxon>
        <taxon>Myriangiales</taxon>
        <taxon>Elsinoaceae</taxon>
        <taxon>Elsinoe</taxon>
    </lineage>
</organism>
<dbReference type="Pfam" id="PF00443">
    <property type="entry name" value="UCH"/>
    <property type="match status" value="1"/>
</dbReference>
<keyword evidence="4" id="KW-0645">Protease</keyword>
<feature type="compositionally biased region" description="Polar residues" evidence="8">
    <location>
        <begin position="625"/>
        <end position="647"/>
    </location>
</feature>
<evidence type="ECO:0000256" key="8">
    <source>
        <dbReference type="SAM" id="MobiDB-lite"/>
    </source>
</evidence>
<feature type="region of interest" description="Disordered" evidence="8">
    <location>
        <begin position="513"/>
        <end position="533"/>
    </location>
</feature>
<evidence type="ECO:0000256" key="1">
    <source>
        <dbReference type="ARBA" id="ARBA00000707"/>
    </source>
</evidence>
<keyword evidence="7" id="KW-0788">Thiol protease</keyword>
<feature type="region of interest" description="Disordered" evidence="8">
    <location>
        <begin position="320"/>
        <end position="344"/>
    </location>
</feature>
<feature type="region of interest" description="Disordered" evidence="8">
    <location>
        <begin position="773"/>
        <end position="822"/>
    </location>
</feature>
<keyword evidence="6" id="KW-0378">Hydrolase</keyword>
<feature type="compositionally biased region" description="Basic and acidic residues" evidence="8">
    <location>
        <begin position="662"/>
        <end position="674"/>
    </location>
</feature>
<comment type="similarity">
    <text evidence="2">Belongs to the peptidase C19 family.</text>
</comment>
<dbReference type="GO" id="GO:0004843">
    <property type="term" value="F:cysteine-type deubiquitinase activity"/>
    <property type="evidence" value="ECO:0007669"/>
    <property type="project" value="UniProtKB-EC"/>
</dbReference>
<dbReference type="STRING" id="40998.A0A2P8A5C3"/>
<feature type="region of interest" description="Disordered" evidence="8">
    <location>
        <begin position="365"/>
        <end position="392"/>
    </location>
</feature>
<dbReference type="InterPro" id="IPR028889">
    <property type="entry name" value="USP"/>
</dbReference>
<dbReference type="Gene3D" id="3.90.70.10">
    <property type="entry name" value="Cysteine proteinases"/>
    <property type="match status" value="2"/>
</dbReference>
<dbReference type="InterPro" id="IPR050164">
    <property type="entry name" value="Peptidase_C19"/>
</dbReference>
<keyword evidence="5" id="KW-0833">Ubl conjugation pathway</keyword>
<comment type="catalytic activity">
    <reaction evidence="1">
        <text>Thiol-dependent hydrolysis of ester, thioester, amide, peptide and isopeptide bonds formed by the C-terminal Gly of ubiquitin (a 76-residue protein attached to proteins as an intracellular targeting signal).</text>
        <dbReference type="EC" id="3.4.19.12"/>
    </reaction>
</comment>
<evidence type="ECO:0000256" key="7">
    <source>
        <dbReference type="ARBA" id="ARBA00022807"/>
    </source>
</evidence>
<evidence type="ECO:0000256" key="2">
    <source>
        <dbReference type="ARBA" id="ARBA00009085"/>
    </source>
</evidence>
<reference evidence="10 11" key="1">
    <citation type="submission" date="2017-05" db="EMBL/GenBank/DDBJ databases">
        <title>Draft genome sequence of Elsinoe australis.</title>
        <authorList>
            <person name="Cheng Q."/>
        </authorList>
    </citation>
    <scope>NUCLEOTIDE SEQUENCE [LARGE SCALE GENOMIC DNA]</scope>
    <source>
        <strain evidence="10 11">NL1</strain>
    </source>
</reference>
<feature type="compositionally biased region" description="Low complexity" evidence="8">
    <location>
        <begin position="516"/>
        <end position="529"/>
    </location>
</feature>
<proteinExistence type="inferred from homology"/>
<name>A0A2P8A5C3_9PEZI</name>
<dbReference type="PANTHER" id="PTHR24006:SF722">
    <property type="entry name" value="UBIQUITIN CARBOXYL-TERMINAL HYDROLASE 48"/>
    <property type="match status" value="1"/>
</dbReference>
<feature type="compositionally biased region" description="Basic residues" evidence="8">
    <location>
        <begin position="703"/>
        <end position="715"/>
    </location>
</feature>
<dbReference type="OrthoDB" id="6287070at2759"/>
<evidence type="ECO:0000256" key="4">
    <source>
        <dbReference type="ARBA" id="ARBA00022670"/>
    </source>
</evidence>
<keyword evidence="11" id="KW-1185">Reference proteome</keyword>
<gene>
    <name evidence="10" type="ORF">B9Z65_4539</name>
</gene>
<evidence type="ECO:0000313" key="10">
    <source>
        <dbReference type="EMBL" id="PSK55661.1"/>
    </source>
</evidence>
<dbReference type="Proteomes" id="UP000243723">
    <property type="component" value="Unassembled WGS sequence"/>
</dbReference>
<comment type="caution">
    <text evidence="10">The sequence shown here is derived from an EMBL/GenBank/DDBJ whole genome shotgun (WGS) entry which is preliminary data.</text>
</comment>
<protein>
    <recommendedName>
        <fullName evidence="3">ubiquitinyl hydrolase 1</fullName>
        <ecNumber evidence="3">3.4.19.12</ecNumber>
    </recommendedName>
</protein>
<evidence type="ECO:0000256" key="3">
    <source>
        <dbReference type="ARBA" id="ARBA00012759"/>
    </source>
</evidence>
<feature type="compositionally biased region" description="Basic and acidic residues" evidence="8">
    <location>
        <begin position="367"/>
        <end position="376"/>
    </location>
</feature>
<feature type="region of interest" description="Disordered" evidence="8">
    <location>
        <begin position="620"/>
        <end position="730"/>
    </location>
</feature>
<dbReference type="PROSITE" id="PS50235">
    <property type="entry name" value="USP_3"/>
    <property type="match status" value="1"/>
</dbReference>
<sequence length="846" mass="93699">MSGVHRLLTRKDKRSSKISQAAVEYGELGSIFVSDPQSSKKKPDKEEEKKVKAIQAKLQQYGITKITPSNIEYALRLPASAGSADEAFRLCLLLEDTYEGLLKAFNPSTKLLGAVNREGVTCYLDALLFAMFARLDGFEAMLYNSLEDAPRKKLAGLLRLWVNLLRTGRLITTDVTQHVQAALAECGWEAANRLEQQDTSEAFTFITEQLELPLLTLKMDLYHTGKEDPNDDHKFVNERLLEVAILEAPTEGKPAITLEDCLEHYFNNRVEVKRHLERQRRESLKQHGALERMATNDSLERQDTQDEKLPDLHIETIEVADHAVDSPSTPTPVTPAADLPKKGPIEQLRPMAGRTRADSIFSQRRVKVTEPEKSIDETGSINSGHTRKTKASTRTEVLMPAWQFFKLLPWYTDNMPTTDVQVAAHFATKRPILGICLKRYMMSNTGECSRLDTYVDIPLEIAVPDFVSDDSMEEGSPLVGNFKLVLQSVVCHRGKSVHSGHYISLVRGHASNATNGAPSPAGRPSSSSSNEDDDSWMLFDDLARERVRYVNIYQALKEECPYLLFYQVQPIDEMEPLMSGPPSYDEAISRTNSEHLDLMDEKITLPEYSDSDVVLVEKTPPAAPNGTTFSNASREYLTTTEPPSRTSMDIPEPRSRLSISSDGRRRSIAFDDRAAPSFMSISGPPTPSEEGARTGFLGLPSRRGSKQSSGKKSKSRPNSIGAGEAGNRFSLNMSRLTTRISKSELPPVLSAGGTPTVQVGDQLDAELERVEKAEREAGAEANGETGMVDGVGNGGEKTEGGHVLDGAEVGRKKKGKGKERDEVELYKAEKKKRKKGEVPDRDCKVM</sequence>
<accession>A0A2P8A5C3</accession>
<dbReference type="InterPro" id="IPR001394">
    <property type="entry name" value="Peptidase_C19_UCH"/>
</dbReference>
<dbReference type="InterPro" id="IPR038765">
    <property type="entry name" value="Papain-like_cys_pep_sf"/>
</dbReference>
<evidence type="ECO:0000256" key="5">
    <source>
        <dbReference type="ARBA" id="ARBA00022786"/>
    </source>
</evidence>
<evidence type="ECO:0000256" key="6">
    <source>
        <dbReference type="ARBA" id="ARBA00022801"/>
    </source>
</evidence>
<dbReference type="GO" id="GO:0005634">
    <property type="term" value="C:nucleus"/>
    <property type="evidence" value="ECO:0007669"/>
    <property type="project" value="UniProtKB-SubCell"/>
</dbReference>
<dbReference type="SUPFAM" id="SSF54001">
    <property type="entry name" value="Cysteine proteinases"/>
    <property type="match status" value="1"/>
</dbReference>
<feature type="domain" description="USP" evidence="9">
    <location>
        <begin position="112"/>
        <end position="569"/>
    </location>
</feature>
<evidence type="ECO:0000259" key="9">
    <source>
        <dbReference type="PROSITE" id="PS50235"/>
    </source>
</evidence>
<dbReference type="EC" id="3.4.19.12" evidence="3"/>
<evidence type="ECO:0000313" key="11">
    <source>
        <dbReference type="Proteomes" id="UP000243723"/>
    </source>
</evidence>
<dbReference type="GO" id="GO:0006508">
    <property type="term" value="P:proteolysis"/>
    <property type="evidence" value="ECO:0007669"/>
    <property type="project" value="UniProtKB-KW"/>
</dbReference>
<dbReference type="AlphaFoldDB" id="A0A2P8A5C3"/>
<dbReference type="PANTHER" id="PTHR24006">
    <property type="entry name" value="UBIQUITIN CARBOXYL-TERMINAL HYDROLASE"/>
    <property type="match status" value="1"/>
</dbReference>
<dbReference type="EMBL" id="NHZQ01000066">
    <property type="protein sequence ID" value="PSK55661.1"/>
    <property type="molecule type" value="Genomic_DNA"/>
</dbReference>